<evidence type="ECO:0000256" key="2">
    <source>
        <dbReference type="ARBA" id="ARBA00022771"/>
    </source>
</evidence>
<evidence type="ECO:0000256" key="4">
    <source>
        <dbReference type="ARBA" id="ARBA00044632"/>
    </source>
</evidence>
<evidence type="ECO:0000313" key="6">
    <source>
        <dbReference type="EMBL" id="CAB4952218.1"/>
    </source>
</evidence>
<dbReference type="Gene3D" id="1.10.8.50">
    <property type="match status" value="1"/>
</dbReference>
<keyword evidence="3" id="KW-0862">Zinc</keyword>
<sequence>MDQSVFAGVGNIYRAEVLFRARVNPYREARAVTRRSFETIWADLVDLMRLGVTAGRIDTVRPEHEPEAMGRDARDDRHGGEVYVYGRSGLPCLVCGTRVRQADLQGRSLYWCARCQRR</sequence>
<dbReference type="GO" id="GO:0140078">
    <property type="term" value="F:class I DNA-(apurinic or apyrimidinic site) endonuclease activity"/>
    <property type="evidence" value="ECO:0007669"/>
    <property type="project" value="UniProtKB-EC"/>
</dbReference>
<evidence type="ECO:0000256" key="3">
    <source>
        <dbReference type="ARBA" id="ARBA00022833"/>
    </source>
</evidence>
<dbReference type="InterPro" id="IPR015887">
    <property type="entry name" value="DNA_glyclase_Znf_dom_DNA_BS"/>
</dbReference>
<dbReference type="PROSITE" id="PS01242">
    <property type="entry name" value="ZF_FPG_1"/>
    <property type="match status" value="1"/>
</dbReference>
<name>A0A6J7K887_9ZZZZ</name>
<dbReference type="InterPro" id="IPR015886">
    <property type="entry name" value="H2TH_FPG"/>
</dbReference>
<dbReference type="Pfam" id="PF06831">
    <property type="entry name" value="H2TH"/>
    <property type="match status" value="1"/>
</dbReference>
<dbReference type="PANTHER" id="PTHR42697:SF3">
    <property type="entry name" value="ENDONUCLEASE 8 1"/>
    <property type="match status" value="1"/>
</dbReference>
<dbReference type="GO" id="GO:0008270">
    <property type="term" value="F:zinc ion binding"/>
    <property type="evidence" value="ECO:0007669"/>
    <property type="project" value="UniProtKB-KW"/>
</dbReference>
<dbReference type="SMART" id="SM01232">
    <property type="entry name" value="H2TH"/>
    <property type="match status" value="1"/>
</dbReference>
<feature type="domain" description="FPG-type" evidence="5">
    <location>
        <begin position="83"/>
        <end position="117"/>
    </location>
</feature>
<reference evidence="6" key="1">
    <citation type="submission" date="2020-05" db="EMBL/GenBank/DDBJ databases">
        <authorList>
            <person name="Chiriac C."/>
            <person name="Salcher M."/>
            <person name="Ghai R."/>
            <person name="Kavagutti S V."/>
        </authorList>
    </citation>
    <scope>NUCLEOTIDE SEQUENCE</scope>
</reference>
<evidence type="ECO:0000259" key="5">
    <source>
        <dbReference type="PROSITE" id="PS51066"/>
    </source>
</evidence>
<dbReference type="Pfam" id="PF06827">
    <property type="entry name" value="zf-FPG_IleRS"/>
    <property type="match status" value="1"/>
</dbReference>
<dbReference type="InterPro" id="IPR010979">
    <property type="entry name" value="Ribosomal_uS13-like_H2TH"/>
</dbReference>
<dbReference type="InterPro" id="IPR010663">
    <property type="entry name" value="Znf_FPG/IleRS"/>
</dbReference>
<evidence type="ECO:0000256" key="1">
    <source>
        <dbReference type="ARBA" id="ARBA00022723"/>
    </source>
</evidence>
<dbReference type="GO" id="GO:0000703">
    <property type="term" value="F:oxidized pyrimidine nucleobase lesion DNA N-glycosylase activity"/>
    <property type="evidence" value="ECO:0007669"/>
    <property type="project" value="TreeGrafter"/>
</dbReference>
<dbReference type="InterPro" id="IPR000214">
    <property type="entry name" value="Znf_DNA_glyclase/AP_lyase"/>
</dbReference>
<accession>A0A6J7K887</accession>
<keyword evidence="1" id="KW-0479">Metal-binding</keyword>
<dbReference type="EMBL" id="CAFBNF010000179">
    <property type="protein sequence ID" value="CAB4952218.1"/>
    <property type="molecule type" value="Genomic_DNA"/>
</dbReference>
<gene>
    <name evidence="6" type="ORF">UFOPK3773_01476</name>
</gene>
<dbReference type="SUPFAM" id="SSF57716">
    <property type="entry name" value="Glucocorticoid receptor-like (DNA-binding domain)"/>
    <property type="match status" value="1"/>
</dbReference>
<proteinExistence type="predicted"/>
<keyword evidence="2" id="KW-0863">Zinc-finger</keyword>
<dbReference type="GO" id="GO:0006284">
    <property type="term" value="P:base-excision repair"/>
    <property type="evidence" value="ECO:0007669"/>
    <property type="project" value="InterPro"/>
</dbReference>
<dbReference type="PANTHER" id="PTHR42697">
    <property type="entry name" value="ENDONUCLEASE 8"/>
    <property type="match status" value="1"/>
</dbReference>
<comment type="catalytic activity">
    <reaction evidence="4">
        <text>2'-deoxyribonucleotide-(2'-deoxyribose 5'-phosphate)-2'-deoxyribonucleotide-DNA = a 3'-end 2'-deoxyribonucleotide-(2,3-dehydro-2,3-deoxyribose 5'-phosphate)-DNA + a 5'-end 5'-phospho-2'-deoxyribonucleoside-DNA + H(+)</text>
        <dbReference type="Rhea" id="RHEA:66592"/>
        <dbReference type="Rhea" id="RHEA-COMP:13180"/>
        <dbReference type="Rhea" id="RHEA-COMP:16897"/>
        <dbReference type="Rhea" id="RHEA-COMP:17067"/>
        <dbReference type="ChEBI" id="CHEBI:15378"/>
        <dbReference type="ChEBI" id="CHEBI:136412"/>
        <dbReference type="ChEBI" id="CHEBI:157695"/>
        <dbReference type="ChEBI" id="CHEBI:167181"/>
        <dbReference type="EC" id="4.2.99.18"/>
    </reaction>
</comment>
<dbReference type="GO" id="GO:0003684">
    <property type="term" value="F:damaged DNA binding"/>
    <property type="evidence" value="ECO:0007669"/>
    <property type="project" value="InterPro"/>
</dbReference>
<dbReference type="PROSITE" id="PS51066">
    <property type="entry name" value="ZF_FPG_2"/>
    <property type="match status" value="1"/>
</dbReference>
<organism evidence="6">
    <name type="scientific">freshwater metagenome</name>
    <dbReference type="NCBI Taxonomy" id="449393"/>
    <lineage>
        <taxon>unclassified sequences</taxon>
        <taxon>metagenomes</taxon>
        <taxon>ecological metagenomes</taxon>
    </lineage>
</organism>
<dbReference type="AlphaFoldDB" id="A0A6J7K887"/>
<protein>
    <submittedName>
        <fullName evidence="6">Unannotated protein</fullName>
    </submittedName>
</protein>
<dbReference type="SUPFAM" id="SSF46946">
    <property type="entry name" value="S13-like H2TH domain"/>
    <property type="match status" value="1"/>
</dbReference>